<evidence type="ECO:0000313" key="2">
    <source>
        <dbReference type="Proteomes" id="UP000198588"/>
    </source>
</evidence>
<name>A0A1G5V0F2_9HYPH</name>
<organism evidence="1 2">
    <name type="scientific">Mesorhizobium qingshengii</name>
    <dbReference type="NCBI Taxonomy" id="1165689"/>
    <lineage>
        <taxon>Bacteria</taxon>
        <taxon>Pseudomonadati</taxon>
        <taxon>Pseudomonadota</taxon>
        <taxon>Alphaproteobacteria</taxon>
        <taxon>Hyphomicrobiales</taxon>
        <taxon>Phyllobacteriaceae</taxon>
        <taxon>Mesorhizobium</taxon>
    </lineage>
</organism>
<gene>
    <name evidence="1" type="ORF">SAMN02927914_00137</name>
</gene>
<dbReference type="AlphaFoldDB" id="A0A1G5V0F2"/>
<proteinExistence type="predicted"/>
<sequence>MSARRRHTGRVKIDFAKIEAYAASELASNALAAAMGCDWTLTKHSALYRCRSGLYTLCLIWHGPNRETLTTTMRNLRLEVA</sequence>
<dbReference type="EMBL" id="FMXM01000002">
    <property type="protein sequence ID" value="SDA39349.1"/>
    <property type="molecule type" value="Genomic_DNA"/>
</dbReference>
<evidence type="ECO:0000313" key="1">
    <source>
        <dbReference type="EMBL" id="SDA39349.1"/>
    </source>
</evidence>
<dbReference type="RefSeq" id="WP_143019365.1">
    <property type="nucleotide sequence ID" value="NZ_FMXM01000002.1"/>
</dbReference>
<accession>A0A1G5V0F2</accession>
<dbReference type="STRING" id="1165689.SAMN02927914_00137"/>
<dbReference type="Proteomes" id="UP000198588">
    <property type="component" value="Unassembled WGS sequence"/>
</dbReference>
<dbReference type="OrthoDB" id="9906028at2"/>
<reference evidence="1 2" key="1">
    <citation type="submission" date="2016-10" db="EMBL/GenBank/DDBJ databases">
        <authorList>
            <person name="de Groot N.N."/>
        </authorList>
    </citation>
    <scope>NUCLEOTIDE SEQUENCE [LARGE SCALE GENOMIC DNA]</scope>
    <source>
        <strain evidence="1 2">CGMCC 1.12097</strain>
    </source>
</reference>
<protein>
    <submittedName>
        <fullName evidence="1">Uncharacterized protein</fullName>
    </submittedName>
</protein>